<proteinExistence type="predicted"/>
<evidence type="ECO:0000313" key="2">
    <source>
        <dbReference type="EMBL" id="CAD7004064.1"/>
    </source>
</evidence>
<keyword evidence="3" id="KW-1185">Reference proteome</keyword>
<sequence length="78" mass="8818">KSGMSEPNNKSSSSTLKFNDGPTDNEMKQTTLCQERYTVHKTPYKFSKTVEGIAKIKAATTTTKIRNKKLYGEKIMQQ</sequence>
<gene>
    <name evidence="2" type="ORF">CCAP1982_LOCUS12489</name>
</gene>
<comment type="caution">
    <text evidence="2">The sequence shown here is derived from an EMBL/GenBank/DDBJ whole genome shotgun (WGS) entry which is preliminary data.</text>
</comment>
<dbReference type="Proteomes" id="UP000606786">
    <property type="component" value="Unassembled WGS sequence"/>
</dbReference>
<protein>
    <submittedName>
        <fullName evidence="2">(Mediterranean fruit fly) hypothetical protein</fullName>
    </submittedName>
</protein>
<organism evidence="2 3">
    <name type="scientific">Ceratitis capitata</name>
    <name type="common">Mediterranean fruit fly</name>
    <name type="synonym">Tephritis capitata</name>
    <dbReference type="NCBI Taxonomy" id="7213"/>
    <lineage>
        <taxon>Eukaryota</taxon>
        <taxon>Metazoa</taxon>
        <taxon>Ecdysozoa</taxon>
        <taxon>Arthropoda</taxon>
        <taxon>Hexapoda</taxon>
        <taxon>Insecta</taxon>
        <taxon>Pterygota</taxon>
        <taxon>Neoptera</taxon>
        <taxon>Endopterygota</taxon>
        <taxon>Diptera</taxon>
        <taxon>Brachycera</taxon>
        <taxon>Muscomorpha</taxon>
        <taxon>Tephritoidea</taxon>
        <taxon>Tephritidae</taxon>
        <taxon>Ceratitis</taxon>
        <taxon>Ceratitis</taxon>
    </lineage>
</organism>
<evidence type="ECO:0000313" key="3">
    <source>
        <dbReference type="Proteomes" id="UP000606786"/>
    </source>
</evidence>
<reference evidence="2" key="1">
    <citation type="submission" date="2020-11" db="EMBL/GenBank/DDBJ databases">
        <authorList>
            <person name="Whitehead M."/>
        </authorList>
    </citation>
    <scope>NUCLEOTIDE SEQUENCE</scope>
    <source>
        <strain evidence="2">EGII</strain>
    </source>
</reference>
<name>A0A811UZD5_CERCA</name>
<dbReference type="EMBL" id="CAJHJT010000034">
    <property type="protein sequence ID" value="CAD7004064.1"/>
    <property type="molecule type" value="Genomic_DNA"/>
</dbReference>
<feature type="non-terminal residue" evidence="2">
    <location>
        <position position="1"/>
    </location>
</feature>
<evidence type="ECO:0000256" key="1">
    <source>
        <dbReference type="SAM" id="MobiDB-lite"/>
    </source>
</evidence>
<dbReference type="AlphaFoldDB" id="A0A811UZD5"/>
<accession>A0A811UZD5</accession>
<feature type="region of interest" description="Disordered" evidence="1">
    <location>
        <begin position="1"/>
        <end position="26"/>
    </location>
</feature>
<feature type="compositionally biased region" description="Polar residues" evidence="1">
    <location>
        <begin position="1"/>
        <end position="17"/>
    </location>
</feature>